<dbReference type="PROSITE" id="PS00380">
    <property type="entry name" value="RHODANESE_1"/>
    <property type="match status" value="1"/>
</dbReference>
<dbReference type="SMART" id="SM00450">
    <property type="entry name" value="RHOD"/>
    <property type="match status" value="1"/>
</dbReference>
<reference evidence="4" key="1">
    <citation type="journal article" date="2024" name="Int. J. Syst. Evol. Microbiol.">
        <title>Methylomarinovum tepidoasis sp. nov., a moderately thermophilic methanotroph of the family Methylothermaceae isolated from a deep-sea hydrothermal field.</title>
        <authorList>
            <person name="Hirayama H."/>
            <person name="Takaki Y."/>
            <person name="Abe M."/>
            <person name="Miyazaki M."/>
            <person name="Uematsu K."/>
            <person name="Matsui Y."/>
            <person name="Takai K."/>
        </authorList>
    </citation>
    <scope>NUCLEOTIDE SEQUENCE [LARGE SCALE GENOMIC DNA]</scope>
    <source>
        <strain evidence="4">IT-9</strain>
    </source>
</reference>
<organism evidence="3 4">
    <name type="scientific">Methylomarinovum caldicuralii</name>
    <dbReference type="NCBI Taxonomy" id="438856"/>
    <lineage>
        <taxon>Bacteria</taxon>
        <taxon>Pseudomonadati</taxon>
        <taxon>Pseudomonadota</taxon>
        <taxon>Gammaproteobacteria</taxon>
        <taxon>Methylococcales</taxon>
        <taxon>Methylothermaceae</taxon>
        <taxon>Methylomarinovum</taxon>
    </lineage>
</organism>
<dbReference type="SUPFAM" id="SSF52821">
    <property type="entry name" value="Rhodanese/Cell cycle control phosphatase"/>
    <property type="match status" value="1"/>
</dbReference>
<dbReference type="RefSeq" id="WP_317705799.1">
    <property type="nucleotide sequence ID" value="NZ_AP024714.1"/>
</dbReference>
<keyword evidence="1" id="KW-0732">Signal</keyword>
<protein>
    <submittedName>
        <fullName evidence="3">Phage shock protein E</fullName>
    </submittedName>
</protein>
<feature type="chain" id="PRO_5043583223" evidence="1">
    <location>
        <begin position="22"/>
        <end position="126"/>
    </location>
</feature>
<evidence type="ECO:0000313" key="3">
    <source>
        <dbReference type="EMBL" id="BCX80849.1"/>
    </source>
</evidence>
<dbReference type="InterPro" id="IPR001763">
    <property type="entry name" value="Rhodanese-like_dom"/>
</dbReference>
<dbReference type="EMBL" id="AP024714">
    <property type="protein sequence ID" value="BCX80849.1"/>
    <property type="molecule type" value="Genomic_DNA"/>
</dbReference>
<evidence type="ECO:0000313" key="4">
    <source>
        <dbReference type="Proteomes" id="UP001321825"/>
    </source>
</evidence>
<dbReference type="CDD" id="cd00158">
    <property type="entry name" value="RHOD"/>
    <property type="match status" value="1"/>
</dbReference>
<gene>
    <name evidence="3" type="ORF">MIT9_P0427</name>
</gene>
<feature type="domain" description="Rhodanese" evidence="2">
    <location>
        <begin position="31"/>
        <end position="123"/>
    </location>
</feature>
<feature type="signal peptide" evidence="1">
    <location>
        <begin position="1"/>
        <end position="21"/>
    </location>
</feature>
<accession>A0AAU9C4T4</accession>
<dbReference type="PANTHER" id="PTHR45431:SF3">
    <property type="entry name" value="RHODANESE-LIKE DOMAIN-CONTAINING PROTEIN 15, CHLOROPLASTIC"/>
    <property type="match status" value="1"/>
</dbReference>
<evidence type="ECO:0000259" key="2">
    <source>
        <dbReference type="PROSITE" id="PS50206"/>
    </source>
</evidence>
<dbReference type="InterPro" id="IPR001307">
    <property type="entry name" value="Thiosulphate_STrfase_CS"/>
</dbReference>
<keyword evidence="4" id="KW-1185">Reference proteome</keyword>
<dbReference type="PANTHER" id="PTHR45431">
    <property type="entry name" value="RHODANESE-LIKE DOMAIN-CONTAINING PROTEIN 15, CHLOROPLASTIC"/>
    <property type="match status" value="1"/>
</dbReference>
<dbReference type="Pfam" id="PF00581">
    <property type="entry name" value="Rhodanese"/>
    <property type="match status" value="1"/>
</dbReference>
<dbReference type="Gene3D" id="3.40.250.10">
    <property type="entry name" value="Rhodanese-like domain"/>
    <property type="match status" value="1"/>
</dbReference>
<dbReference type="PROSITE" id="PS51257">
    <property type="entry name" value="PROKAR_LIPOPROTEIN"/>
    <property type="match status" value="1"/>
</dbReference>
<proteinExistence type="predicted"/>
<dbReference type="Proteomes" id="UP001321825">
    <property type="component" value="Chromosome"/>
</dbReference>
<dbReference type="InterPro" id="IPR036873">
    <property type="entry name" value="Rhodanese-like_dom_sf"/>
</dbReference>
<name>A0AAU9C4T4_9GAMM</name>
<dbReference type="AlphaFoldDB" id="A0AAU9C4T4"/>
<dbReference type="GO" id="GO:0004792">
    <property type="term" value="F:thiosulfate-cyanide sulfurtransferase activity"/>
    <property type="evidence" value="ECO:0007669"/>
    <property type="project" value="InterPro"/>
</dbReference>
<dbReference type="PROSITE" id="PS50206">
    <property type="entry name" value="RHODANESE_3"/>
    <property type="match status" value="1"/>
</dbReference>
<evidence type="ECO:0000256" key="1">
    <source>
        <dbReference type="SAM" id="SignalP"/>
    </source>
</evidence>
<sequence>MRFVCLLLLTLLAACGGPTVAPRDLARDLEAGQAPLVLDVRSEGEYRSGHIPGAVHVPFTEVAAKTPPEVLRRCRNEPVVVTCEHGPRAMYAASKLRDLGCQAVLLLEGHMARWRKLGLPTTSGAP</sequence>
<dbReference type="InterPro" id="IPR052367">
    <property type="entry name" value="Thiosulfate_ST/Rhodanese-like"/>
</dbReference>
<dbReference type="KEGG" id="mcau:MIT9_P0427"/>